<evidence type="ECO:0000313" key="5">
    <source>
        <dbReference type="Proteomes" id="UP001057498"/>
    </source>
</evidence>
<protein>
    <submittedName>
        <fullName evidence="4">Membrane protein</fullName>
    </submittedName>
</protein>
<dbReference type="InterPro" id="IPR046342">
    <property type="entry name" value="CBS_dom_sf"/>
</dbReference>
<keyword evidence="2" id="KW-0812">Transmembrane</keyword>
<proteinExistence type="predicted"/>
<keyword evidence="2" id="KW-0472">Membrane</keyword>
<dbReference type="Proteomes" id="UP001057498">
    <property type="component" value="Chromosome"/>
</dbReference>
<organism evidence="4 5">
    <name type="scientific">Sphaerotilus microaerophilus</name>
    <dbReference type="NCBI Taxonomy" id="2914710"/>
    <lineage>
        <taxon>Bacteria</taxon>
        <taxon>Pseudomonadati</taxon>
        <taxon>Pseudomonadota</taxon>
        <taxon>Betaproteobacteria</taxon>
        <taxon>Burkholderiales</taxon>
        <taxon>Sphaerotilaceae</taxon>
        <taxon>Sphaerotilus</taxon>
    </lineage>
</organism>
<feature type="transmembrane region" description="Helical" evidence="2">
    <location>
        <begin position="35"/>
        <end position="52"/>
    </location>
</feature>
<dbReference type="PANTHER" id="PTHR33741:SF5">
    <property type="entry name" value="TRANSMEMBRANE PROTEIN DDB_G0269096-RELATED"/>
    <property type="match status" value="1"/>
</dbReference>
<keyword evidence="5" id="KW-1185">Reference proteome</keyword>
<dbReference type="PANTHER" id="PTHR33741">
    <property type="entry name" value="TRANSMEMBRANE PROTEIN DDB_G0269096-RELATED"/>
    <property type="match status" value="1"/>
</dbReference>
<sequence length="394" mass="42336">MPAQTAASERRLRWWQRLGLQRQTVDWRERLRDSLGAALGVGVSGSVGWWLLGGQGGALWLAAPMGASAVLLFAVPSSPLAQAWPALAGNVVAALVGTAVYQAWGAGPAAAAAAVGLALLLMFPLRCVHPPGGGTALVAVLGGPTVHALGWGFAFVPVGLNAALLVAVAKLYRRATAPQRAHTPPVHDNRHQTRDAAPQDRIGLTRADLDAALRDFNQLVDIDRDALEDLLRQAQAQAWQRRFGSVRCVDIMSRDLVTAEFGTPLEEAWQLLYVHRIKALPVVDRARRVIGIVTLIDFIKQARLDPRDPRSFGERVRRLLNATPGPSSDKPEVVGQIMAHPVHTVASDAVVVELVPRLSDLGLHHVPVVDAERRLVGMVTQSDLVAALYRAQAG</sequence>
<feature type="transmembrane region" description="Helical" evidence="2">
    <location>
        <begin position="149"/>
        <end position="172"/>
    </location>
</feature>
<reference evidence="4" key="1">
    <citation type="submission" date="2022-04" db="EMBL/GenBank/DDBJ databases">
        <title>Whole genome sequence of Sphaerotilus sp. FB-5.</title>
        <authorList>
            <person name="Takeda M."/>
            <person name="Narihara S."/>
            <person name="Akimoto M."/>
            <person name="Akimoto R."/>
            <person name="Nishiyashiki S."/>
            <person name="Murakami T."/>
        </authorList>
    </citation>
    <scope>NUCLEOTIDE SEQUENCE</scope>
    <source>
        <strain evidence="4">FB-5</strain>
    </source>
</reference>
<dbReference type="InterPro" id="IPR000644">
    <property type="entry name" value="CBS_dom"/>
</dbReference>
<dbReference type="RefSeq" id="WP_251970806.1">
    <property type="nucleotide sequence ID" value="NZ_AP025730.1"/>
</dbReference>
<evidence type="ECO:0000256" key="1">
    <source>
        <dbReference type="PROSITE-ProRule" id="PRU00703"/>
    </source>
</evidence>
<dbReference type="InterPro" id="IPR007065">
    <property type="entry name" value="HPP"/>
</dbReference>
<dbReference type="SMART" id="SM00116">
    <property type="entry name" value="CBS"/>
    <property type="match status" value="2"/>
</dbReference>
<keyword evidence="2" id="KW-1133">Transmembrane helix</keyword>
<feature type="transmembrane region" description="Helical" evidence="2">
    <location>
        <begin position="110"/>
        <end position="128"/>
    </location>
</feature>
<dbReference type="Gene3D" id="3.10.580.10">
    <property type="entry name" value="CBS-domain"/>
    <property type="match status" value="1"/>
</dbReference>
<dbReference type="InterPro" id="IPR058581">
    <property type="entry name" value="TM_HPP"/>
</dbReference>
<evidence type="ECO:0000313" key="4">
    <source>
        <dbReference type="EMBL" id="BDI07630.1"/>
    </source>
</evidence>
<dbReference type="Pfam" id="PF00571">
    <property type="entry name" value="CBS"/>
    <property type="match status" value="2"/>
</dbReference>
<accession>A0ABM7YSM2</accession>
<dbReference type="Pfam" id="PF04982">
    <property type="entry name" value="TM_HPP"/>
    <property type="match status" value="1"/>
</dbReference>
<feature type="domain" description="CBS" evidence="3">
    <location>
        <begin position="252"/>
        <end position="309"/>
    </location>
</feature>
<dbReference type="SUPFAM" id="SSF54631">
    <property type="entry name" value="CBS-domain pair"/>
    <property type="match status" value="1"/>
</dbReference>
<evidence type="ECO:0000256" key="2">
    <source>
        <dbReference type="SAM" id="Phobius"/>
    </source>
</evidence>
<dbReference type="CDD" id="cd04600">
    <property type="entry name" value="CBS_pair_HPP_assoc"/>
    <property type="match status" value="1"/>
</dbReference>
<dbReference type="PROSITE" id="PS51371">
    <property type="entry name" value="CBS"/>
    <property type="match status" value="2"/>
</dbReference>
<evidence type="ECO:0000259" key="3">
    <source>
        <dbReference type="PROSITE" id="PS51371"/>
    </source>
</evidence>
<feature type="domain" description="CBS" evidence="3">
    <location>
        <begin position="338"/>
        <end position="394"/>
    </location>
</feature>
<dbReference type="EMBL" id="AP025730">
    <property type="protein sequence ID" value="BDI07630.1"/>
    <property type="molecule type" value="Genomic_DNA"/>
</dbReference>
<name>A0ABM7YSM2_9BURK</name>
<gene>
    <name evidence="4" type="ORF">CATMQ487_46000</name>
</gene>
<keyword evidence="1" id="KW-0129">CBS domain</keyword>